<dbReference type="AlphaFoldDB" id="A0A183UV29"/>
<dbReference type="EMBL" id="UYWY01021221">
    <property type="protein sequence ID" value="VDM43670.1"/>
    <property type="molecule type" value="Genomic_DNA"/>
</dbReference>
<protein>
    <submittedName>
        <fullName evidence="3">DRBM domain-containing protein</fullName>
    </submittedName>
</protein>
<dbReference type="WBParaSite" id="TCNE_0001234901-mRNA-1">
    <property type="protein sequence ID" value="TCNE_0001234901-mRNA-1"/>
    <property type="gene ID" value="TCNE_0001234901"/>
</dbReference>
<reference evidence="3" key="1">
    <citation type="submission" date="2016-06" db="UniProtKB">
        <authorList>
            <consortium name="WormBaseParasite"/>
        </authorList>
    </citation>
    <scope>IDENTIFICATION</scope>
</reference>
<proteinExistence type="predicted"/>
<name>A0A183UV29_TOXCA</name>
<evidence type="ECO:0000313" key="3">
    <source>
        <dbReference type="WBParaSite" id="TCNE_0001234901-mRNA-1"/>
    </source>
</evidence>
<evidence type="ECO:0000313" key="1">
    <source>
        <dbReference type="EMBL" id="VDM43670.1"/>
    </source>
</evidence>
<sequence length="74" mass="8890">MDTKRKRETRFKLQFVVANNEHLAREPYFPAFNFCSFVYDDEENKCRISKQSKKEEMIAKAMQLKVAFEKCSEM</sequence>
<gene>
    <name evidence="1" type="ORF">TCNE_LOCUS12349</name>
</gene>
<reference evidence="1 2" key="2">
    <citation type="submission" date="2018-11" db="EMBL/GenBank/DDBJ databases">
        <authorList>
            <consortium name="Pathogen Informatics"/>
        </authorList>
    </citation>
    <scope>NUCLEOTIDE SEQUENCE [LARGE SCALE GENOMIC DNA]</scope>
</reference>
<organism evidence="2 3">
    <name type="scientific">Toxocara canis</name>
    <name type="common">Canine roundworm</name>
    <dbReference type="NCBI Taxonomy" id="6265"/>
    <lineage>
        <taxon>Eukaryota</taxon>
        <taxon>Metazoa</taxon>
        <taxon>Ecdysozoa</taxon>
        <taxon>Nematoda</taxon>
        <taxon>Chromadorea</taxon>
        <taxon>Rhabditida</taxon>
        <taxon>Spirurina</taxon>
        <taxon>Ascaridomorpha</taxon>
        <taxon>Ascaridoidea</taxon>
        <taxon>Toxocaridae</taxon>
        <taxon>Toxocara</taxon>
    </lineage>
</organism>
<dbReference type="Proteomes" id="UP000050794">
    <property type="component" value="Unassembled WGS sequence"/>
</dbReference>
<evidence type="ECO:0000313" key="2">
    <source>
        <dbReference type="Proteomes" id="UP000050794"/>
    </source>
</evidence>
<keyword evidence="2" id="KW-1185">Reference proteome</keyword>
<accession>A0A183UV29</accession>